<dbReference type="Gene3D" id="3.40.50.11660">
    <property type="entry name" value="Glycosyl transferase family 10, C-terminal domain"/>
    <property type="match status" value="1"/>
</dbReference>
<organism evidence="5 6">
    <name type="scientific">Candidatus Gottesmanbacteria bacterium GW2011_GWA2_42_18</name>
    <dbReference type="NCBI Taxonomy" id="1618442"/>
    <lineage>
        <taxon>Bacteria</taxon>
        <taxon>Candidatus Gottesmaniibacteriota</taxon>
    </lineage>
</organism>
<dbReference type="AlphaFoldDB" id="A0A0G0Z981"/>
<gene>
    <name evidence="5" type="ORF">UV09_C0044G0013</name>
</gene>
<sequence>MTKARIIRNYDFPDIFRQTEKYSGIWHGVQFNESSKTADYVLVCNSSIKKFPLNCSRDNIWCILQEPPNEYFRDFHNPDKVYARVFCQNASLSGARYVFSQPALPWHINRSYDELVEMKPPPKIKNLSFITSAKKDFTGQLDRITFLKRIREKIPFDLYGKGFLYLSDKWNGLAPYKYSLAIENYSGPYYWSEKLADCFLSFTMPIYYGCTNIFDYFPRESMVLIDINEKDIDRKIKEITKSNLWKKNRE</sequence>
<evidence type="ECO:0000259" key="4">
    <source>
        <dbReference type="Pfam" id="PF00852"/>
    </source>
</evidence>
<evidence type="ECO:0000256" key="2">
    <source>
        <dbReference type="ARBA" id="ARBA00022676"/>
    </source>
</evidence>
<evidence type="ECO:0000313" key="5">
    <source>
        <dbReference type="EMBL" id="KKS45270.1"/>
    </source>
</evidence>
<comment type="similarity">
    <text evidence="1">Belongs to the glycosyltransferase 10 family.</text>
</comment>
<keyword evidence="3" id="KW-0808">Transferase</keyword>
<accession>A0A0G0Z981</accession>
<evidence type="ECO:0000256" key="1">
    <source>
        <dbReference type="ARBA" id="ARBA00008919"/>
    </source>
</evidence>
<dbReference type="PANTHER" id="PTHR11929">
    <property type="entry name" value="ALPHA- 1,3 -FUCOSYLTRANSFERASE"/>
    <property type="match status" value="1"/>
</dbReference>
<dbReference type="Pfam" id="PF00852">
    <property type="entry name" value="Glyco_transf_10"/>
    <property type="match status" value="1"/>
</dbReference>
<keyword evidence="2" id="KW-0328">Glycosyltransferase</keyword>
<name>A0A0G0Z981_9BACT</name>
<dbReference type="PANTHER" id="PTHR11929:SF194">
    <property type="entry name" value="ALPHA-(1,3)-FUCOSYLTRANSFERASE 10"/>
    <property type="match status" value="1"/>
</dbReference>
<feature type="domain" description="Fucosyltransferase C-terminal" evidence="4">
    <location>
        <begin position="139"/>
        <end position="226"/>
    </location>
</feature>
<protein>
    <recommendedName>
        <fullName evidence="4">Fucosyltransferase C-terminal domain-containing protein</fullName>
    </recommendedName>
</protein>
<evidence type="ECO:0000256" key="3">
    <source>
        <dbReference type="ARBA" id="ARBA00022679"/>
    </source>
</evidence>
<dbReference type="Proteomes" id="UP000034320">
    <property type="component" value="Unassembled WGS sequence"/>
</dbReference>
<feature type="non-terminal residue" evidence="5">
    <location>
        <position position="250"/>
    </location>
</feature>
<dbReference type="GO" id="GO:0046920">
    <property type="term" value="F:alpha-(1-&gt;3)-fucosyltransferase activity"/>
    <property type="evidence" value="ECO:0007669"/>
    <property type="project" value="TreeGrafter"/>
</dbReference>
<comment type="caution">
    <text evidence="5">The sequence shown here is derived from an EMBL/GenBank/DDBJ whole genome shotgun (WGS) entry which is preliminary data.</text>
</comment>
<dbReference type="InterPro" id="IPR038577">
    <property type="entry name" value="GT10-like_C_sf"/>
</dbReference>
<proteinExistence type="inferred from homology"/>
<dbReference type="SUPFAM" id="SSF53756">
    <property type="entry name" value="UDP-Glycosyltransferase/glycogen phosphorylase"/>
    <property type="match status" value="1"/>
</dbReference>
<reference evidence="5 6" key="1">
    <citation type="journal article" date="2015" name="Nature">
        <title>rRNA introns, odd ribosomes, and small enigmatic genomes across a large radiation of phyla.</title>
        <authorList>
            <person name="Brown C.T."/>
            <person name="Hug L.A."/>
            <person name="Thomas B.C."/>
            <person name="Sharon I."/>
            <person name="Castelle C.J."/>
            <person name="Singh A."/>
            <person name="Wilkins M.J."/>
            <person name="Williams K.H."/>
            <person name="Banfield J.F."/>
        </authorList>
    </citation>
    <scope>NUCLEOTIDE SEQUENCE [LARGE SCALE GENOMIC DNA]</scope>
</reference>
<dbReference type="InterPro" id="IPR001503">
    <property type="entry name" value="Glyco_trans_10"/>
</dbReference>
<dbReference type="GO" id="GO:0016020">
    <property type="term" value="C:membrane"/>
    <property type="evidence" value="ECO:0007669"/>
    <property type="project" value="InterPro"/>
</dbReference>
<evidence type="ECO:0000313" key="6">
    <source>
        <dbReference type="Proteomes" id="UP000034320"/>
    </source>
</evidence>
<dbReference type="InterPro" id="IPR055270">
    <property type="entry name" value="Glyco_tran_10_C"/>
</dbReference>
<dbReference type="EMBL" id="LCDD01000044">
    <property type="protein sequence ID" value="KKS45270.1"/>
    <property type="molecule type" value="Genomic_DNA"/>
</dbReference>